<sequence>MEKLTMSVLLTRVAVAALFACAATFAQAGGNGNGGSGGGGAHGAATAGMTYHGEPVSSLWNRPPGDMSKSSDSSHTDMSRMTHDDNNMSANSMQ</sequence>
<name>A0A1A9N1G0_9BURK</name>
<evidence type="ECO:0000313" key="4">
    <source>
        <dbReference type="EMBL" id="OAJ55721.1"/>
    </source>
</evidence>
<evidence type="ECO:0000313" key="6">
    <source>
        <dbReference type="Proteomes" id="UP000078116"/>
    </source>
</evidence>
<protein>
    <submittedName>
        <fullName evidence="4">Uncharacterized protein</fullName>
    </submittedName>
</protein>
<dbReference type="AlphaFoldDB" id="A0A1A9N1G0"/>
<dbReference type="RefSeq" id="WP_064271500.1">
    <property type="nucleotide sequence ID" value="NZ_LXJZ01000220.1"/>
</dbReference>
<organism evidence="4 6">
    <name type="scientific">Paraburkholderia ginsengiterrae</name>
    <dbReference type="NCBI Taxonomy" id="1462993"/>
    <lineage>
        <taxon>Bacteria</taxon>
        <taxon>Pseudomonadati</taxon>
        <taxon>Pseudomonadota</taxon>
        <taxon>Betaproteobacteria</taxon>
        <taxon>Burkholderiales</taxon>
        <taxon>Burkholderiaceae</taxon>
        <taxon>Paraburkholderia</taxon>
    </lineage>
</organism>
<evidence type="ECO:0000313" key="3">
    <source>
        <dbReference type="EMBL" id="OAJ53025.1"/>
    </source>
</evidence>
<gene>
    <name evidence="3" type="ORF">A6V36_11685</name>
    <name evidence="4" type="ORF">A6V37_05750</name>
</gene>
<proteinExistence type="predicted"/>
<dbReference type="EMBL" id="LXJZ01000220">
    <property type="protein sequence ID" value="OAJ53025.1"/>
    <property type="molecule type" value="Genomic_DNA"/>
</dbReference>
<feature type="signal peptide" evidence="2">
    <location>
        <begin position="1"/>
        <end position="28"/>
    </location>
</feature>
<accession>A0A1A9N1G0</accession>
<feature type="compositionally biased region" description="Basic and acidic residues" evidence="1">
    <location>
        <begin position="72"/>
        <end position="86"/>
    </location>
</feature>
<dbReference type="EMBL" id="LXKA01000338">
    <property type="protein sequence ID" value="OAJ55721.1"/>
    <property type="molecule type" value="Genomic_DNA"/>
</dbReference>
<evidence type="ECO:0000313" key="5">
    <source>
        <dbReference type="Proteomes" id="UP000077961"/>
    </source>
</evidence>
<feature type="chain" id="PRO_5008393414" evidence="2">
    <location>
        <begin position="29"/>
        <end position="94"/>
    </location>
</feature>
<evidence type="ECO:0000256" key="1">
    <source>
        <dbReference type="SAM" id="MobiDB-lite"/>
    </source>
</evidence>
<keyword evidence="2" id="KW-0732">Signal</keyword>
<dbReference type="Proteomes" id="UP000078116">
    <property type="component" value="Unassembled WGS sequence"/>
</dbReference>
<keyword evidence="5" id="KW-1185">Reference proteome</keyword>
<dbReference type="Proteomes" id="UP000077961">
    <property type="component" value="Unassembled WGS sequence"/>
</dbReference>
<comment type="caution">
    <text evidence="4">The sequence shown here is derived from an EMBL/GenBank/DDBJ whole genome shotgun (WGS) entry which is preliminary data.</text>
</comment>
<feature type="region of interest" description="Disordered" evidence="1">
    <location>
        <begin position="53"/>
        <end position="94"/>
    </location>
</feature>
<evidence type="ECO:0000256" key="2">
    <source>
        <dbReference type="SAM" id="SignalP"/>
    </source>
</evidence>
<reference evidence="5 6" key="1">
    <citation type="submission" date="2016-04" db="EMBL/GenBank/DDBJ databases">
        <title>Reclassification of Paraburkholderia panaciterrae (Farh et al. 2015) Dobritsa &amp; Samadpour 2016 as a later homotypic synonym of Paraburkholderia ginsengiterrae (Farh et al. 2015) Dobritsa &amp; Samadpour 2016.</title>
        <authorList>
            <person name="Dobritsa A.P."/>
            <person name="Kutumbaka K."/>
            <person name="Samadpour M."/>
        </authorList>
    </citation>
    <scope>NUCLEOTIDE SEQUENCE [LARGE SCALE GENOMIC DNA]</scope>
    <source>
        <strain evidence="4 6">DCY85</strain>
        <strain evidence="3 5">DCY85-1</strain>
    </source>
</reference>